<reference evidence="4 5" key="1">
    <citation type="submission" date="2018-10" db="EMBL/GenBank/DDBJ databases">
        <title>Sequencing the genomes of 1000 actinobacteria strains.</title>
        <authorList>
            <person name="Klenk H.-P."/>
        </authorList>
    </citation>
    <scope>NUCLEOTIDE SEQUENCE [LARGE SCALE GENOMIC DNA]</scope>
    <source>
        <strain evidence="4 5">DSM 44267</strain>
    </source>
</reference>
<dbReference type="InterPro" id="IPR057326">
    <property type="entry name" value="KR_dom"/>
</dbReference>
<accession>A0A495Y3C2</accession>
<dbReference type="PRINTS" id="PR00081">
    <property type="entry name" value="GDHRDH"/>
</dbReference>
<evidence type="ECO:0000313" key="4">
    <source>
        <dbReference type="EMBL" id="RKT79573.1"/>
    </source>
</evidence>
<dbReference type="SMART" id="SM00822">
    <property type="entry name" value="PKS_KR"/>
    <property type="match status" value="1"/>
</dbReference>
<evidence type="ECO:0000259" key="3">
    <source>
        <dbReference type="SMART" id="SM00822"/>
    </source>
</evidence>
<dbReference type="InterPro" id="IPR036291">
    <property type="entry name" value="NAD(P)-bd_dom_sf"/>
</dbReference>
<keyword evidence="2" id="KW-0560">Oxidoreductase</keyword>
<dbReference type="PANTHER" id="PTHR43477:SF1">
    <property type="entry name" value="DIHYDROANTICAPSIN 7-DEHYDROGENASE"/>
    <property type="match status" value="1"/>
</dbReference>
<sequence length="232" mass="23435">MSVVIVTGATGASGLATCAALLAAGHDVAAVGRDADRLAEVDAQVTGSAAGGARLTTHVADVTETDAMSTLVAQVKSAHGRVDGLAHLVGGWRGGKAFTDNSDDDWRFLSANLVESLRHLTLALHDDLVASPAGRVVVVSAAAAAKPTAGNANYATAKSAAEAWMLALADSFRRLQSGRKTDPTPQTAAAVIGVVSWIGDDPKASSPAQVASGIRAIFDGDAAELNGTRVTL</sequence>
<dbReference type="RefSeq" id="WP_121034455.1">
    <property type="nucleotide sequence ID" value="NZ_RBXT01000001.1"/>
</dbReference>
<evidence type="ECO:0000256" key="2">
    <source>
        <dbReference type="ARBA" id="ARBA00023002"/>
    </source>
</evidence>
<dbReference type="PANTHER" id="PTHR43477">
    <property type="entry name" value="DIHYDROANTICAPSIN 7-DEHYDROGENASE"/>
    <property type="match status" value="1"/>
</dbReference>
<dbReference type="InterPro" id="IPR002347">
    <property type="entry name" value="SDR_fam"/>
</dbReference>
<dbReference type="Proteomes" id="UP000278440">
    <property type="component" value="Unassembled WGS sequence"/>
</dbReference>
<dbReference type="Gene3D" id="3.40.50.720">
    <property type="entry name" value="NAD(P)-binding Rossmann-like Domain"/>
    <property type="match status" value="1"/>
</dbReference>
<dbReference type="OrthoDB" id="4773823at2"/>
<gene>
    <name evidence="4" type="ORF">DFJ68_3046</name>
</gene>
<comment type="similarity">
    <text evidence="1">Belongs to the short-chain dehydrogenases/reductases (SDR) family.</text>
</comment>
<dbReference type="Pfam" id="PF00106">
    <property type="entry name" value="adh_short"/>
    <property type="match status" value="1"/>
</dbReference>
<keyword evidence="5" id="KW-1185">Reference proteome</keyword>
<dbReference type="InterPro" id="IPR020904">
    <property type="entry name" value="Sc_DH/Rdtase_CS"/>
</dbReference>
<evidence type="ECO:0000313" key="5">
    <source>
        <dbReference type="Proteomes" id="UP000278440"/>
    </source>
</evidence>
<dbReference type="AlphaFoldDB" id="A0A495Y3C2"/>
<dbReference type="GO" id="GO:0016491">
    <property type="term" value="F:oxidoreductase activity"/>
    <property type="evidence" value="ECO:0007669"/>
    <property type="project" value="UniProtKB-KW"/>
</dbReference>
<dbReference type="SUPFAM" id="SSF51735">
    <property type="entry name" value="NAD(P)-binding Rossmann-fold domains"/>
    <property type="match status" value="1"/>
</dbReference>
<dbReference type="InterPro" id="IPR051122">
    <property type="entry name" value="SDR_DHRS6-like"/>
</dbReference>
<feature type="domain" description="Ketoreductase" evidence="3">
    <location>
        <begin position="2"/>
        <end position="200"/>
    </location>
</feature>
<proteinExistence type="inferred from homology"/>
<dbReference type="PROSITE" id="PS00061">
    <property type="entry name" value="ADH_SHORT"/>
    <property type="match status" value="1"/>
</dbReference>
<organism evidence="4 5">
    <name type="scientific">Terracoccus luteus</name>
    <dbReference type="NCBI Taxonomy" id="53356"/>
    <lineage>
        <taxon>Bacteria</taxon>
        <taxon>Bacillati</taxon>
        <taxon>Actinomycetota</taxon>
        <taxon>Actinomycetes</taxon>
        <taxon>Micrococcales</taxon>
        <taxon>Intrasporangiaceae</taxon>
        <taxon>Terracoccus</taxon>
    </lineage>
</organism>
<dbReference type="CDD" id="cd05233">
    <property type="entry name" value="SDR_c"/>
    <property type="match status" value="1"/>
</dbReference>
<protein>
    <submittedName>
        <fullName evidence="4">Short subunit dehydrogenase</fullName>
    </submittedName>
</protein>
<evidence type="ECO:0000256" key="1">
    <source>
        <dbReference type="ARBA" id="ARBA00006484"/>
    </source>
</evidence>
<comment type="caution">
    <text evidence="4">The sequence shown here is derived from an EMBL/GenBank/DDBJ whole genome shotgun (WGS) entry which is preliminary data.</text>
</comment>
<dbReference type="EMBL" id="RBXT01000001">
    <property type="protein sequence ID" value="RKT79573.1"/>
    <property type="molecule type" value="Genomic_DNA"/>
</dbReference>
<name>A0A495Y3C2_9MICO</name>